<accession>A0ACC1U0F1</accession>
<dbReference type="EMBL" id="MU795103">
    <property type="protein sequence ID" value="KAJ3810409.1"/>
    <property type="molecule type" value="Genomic_DNA"/>
</dbReference>
<comment type="caution">
    <text evidence="1">The sequence shown here is derived from an EMBL/GenBank/DDBJ whole genome shotgun (WGS) entry which is preliminary data.</text>
</comment>
<evidence type="ECO:0000313" key="1">
    <source>
        <dbReference type="EMBL" id="KAJ3810409.1"/>
    </source>
</evidence>
<gene>
    <name evidence="1" type="ORF">F5876DRAFT_11113</name>
</gene>
<dbReference type="Proteomes" id="UP001163835">
    <property type="component" value="Unassembled WGS sequence"/>
</dbReference>
<feature type="non-terminal residue" evidence="1">
    <location>
        <position position="1"/>
    </location>
</feature>
<protein>
    <submittedName>
        <fullName evidence="1">Uncharacterized protein</fullName>
    </submittedName>
</protein>
<sequence length="150" mass="17700">AFVEFDFPLSIIPIENYPYNSRLLVEDTVRYQLNSTEEWHSMFPESGGFVRLGSQHRLFGVSMFHQLHCLDKLRQSVLAVPSTQWERWHTQHCLNYLRQMILCASSMRLEDVKNGEKVNGLGLEHECRDWSVLYNYAAKNFKDWPTDVYP</sequence>
<feature type="non-terminal residue" evidence="1">
    <location>
        <position position="150"/>
    </location>
</feature>
<organism evidence="1 2">
    <name type="scientific">Lentinula aff. lateritia</name>
    <dbReference type="NCBI Taxonomy" id="2804960"/>
    <lineage>
        <taxon>Eukaryota</taxon>
        <taxon>Fungi</taxon>
        <taxon>Dikarya</taxon>
        <taxon>Basidiomycota</taxon>
        <taxon>Agaricomycotina</taxon>
        <taxon>Agaricomycetes</taxon>
        <taxon>Agaricomycetidae</taxon>
        <taxon>Agaricales</taxon>
        <taxon>Marasmiineae</taxon>
        <taxon>Omphalotaceae</taxon>
        <taxon>Lentinula</taxon>
    </lineage>
</organism>
<evidence type="ECO:0000313" key="2">
    <source>
        <dbReference type="Proteomes" id="UP001163835"/>
    </source>
</evidence>
<reference evidence="1" key="1">
    <citation type="submission" date="2022-09" db="EMBL/GenBank/DDBJ databases">
        <title>A Global Phylogenomic Analysis of the Shiitake Genus Lentinula.</title>
        <authorList>
            <consortium name="DOE Joint Genome Institute"/>
            <person name="Sierra-Patev S."/>
            <person name="Min B."/>
            <person name="Naranjo-Ortiz M."/>
            <person name="Looney B."/>
            <person name="Konkel Z."/>
            <person name="Slot J.C."/>
            <person name="Sakamoto Y."/>
            <person name="Steenwyk J.L."/>
            <person name="Rokas A."/>
            <person name="Carro J."/>
            <person name="Camarero S."/>
            <person name="Ferreira P."/>
            <person name="Molpeceres G."/>
            <person name="Ruiz-Duenas F.J."/>
            <person name="Serrano A."/>
            <person name="Henrissat B."/>
            <person name="Drula E."/>
            <person name="Hughes K.W."/>
            <person name="Mata J.L."/>
            <person name="Ishikawa N.K."/>
            <person name="Vargas-Isla R."/>
            <person name="Ushijima S."/>
            <person name="Smith C.A."/>
            <person name="Ahrendt S."/>
            <person name="Andreopoulos W."/>
            <person name="He G."/>
            <person name="Labutti K."/>
            <person name="Lipzen A."/>
            <person name="Ng V."/>
            <person name="Riley R."/>
            <person name="Sandor L."/>
            <person name="Barry K."/>
            <person name="Martinez A.T."/>
            <person name="Xiao Y."/>
            <person name="Gibbons J.G."/>
            <person name="Terashima K."/>
            <person name="Grigoriev I.V."/>
            <person name="Hibbett D.S."/>
        </authorList>
    </citation>
    <scope>NUCLEOTIDE SEQUENCE</scope>
    <source>
        <strain evidence="1">TMI1499</strain>
    </source>
</reference>
<name>A0ACC1U0F1_9AGAR</name>
<keyword evidence="2" id="KW-1185">Reference proteome</keyword>
<proteinExistence type="predicted"/>